<comment type="caution">
    <text evidence="2">The sequence shown here is derived from an EMBL/GenBank/DDBJ whole genome shotgun (WGS) entry which is preliminary data.</text>
</comment>
<reference evidence="2 3" key="1">
    <citation type="journal article" date="2014" name="Genome Announc.">
        <title>Draft Genome Sequence of Cytophaga fermentans JCM 21142T, a Facultative Anaerobe Isolated from Marine Mud.</title>
        <authorList>
            <person name="Starns D."/>
            <person name="Oshima K."/>
            <person name="Suda W."/>
            <person name="Iino T."/>
            <person name="Yuki M."/>
            <person name="Inoue J."/>
            <person name="Kitamura K."/>
            <person name="Iida T."/>
            <person name="Darby A."/>
            <person name="Hattori M."/>
            <person name="Ohkuma M."/>
        </authorList>
    </citation>
    <scope>NUCLEOTIDE SEQUENCE [LARGE SCALE GENOMIC DNA]</scope>
    <source>
        <strain evidence="2 3">JCM 21142</strain>
    </source>
</reference>
<evidence type="ECO:0000313" key="3">
    <source>
        <dbReference type="Proteomes" id="UP000019402"/>
    </source>
</evidence>
<keyword evidence="3" id="KW-1185">Reference proteome</keyword>
<proteinExistence type="predicted"/>
<dbReference type="STRING" id="869213.GCA_000517085_03476"/>
<evidence type="ECO:0000313" key="2">
    <source>
        <dbReference type="EMBL" id="GAF05556.1"/>
    </source>
</evidence>
<name>W7YLS3_9BACT</name>
<dbReference type="eggNOG" id="COG1044">
    <property type="taxonomic scope" value="Bacteria"/>
</dbReference>
<keyword evidence="1" id="KW-0175">Coiled coil</keyword>
<sequence>MRKLFTLLCIVTATINVLGQSETLDKIIWLNSDGSDNTDPTYLYRNDDSKDAATLKLRMGDESSSLFEVGYNYYLESYKWYRNFSITGSGIGYFRTKLGIGTTSPQAKLHVSGDILAEEIRVEDIAANNLNLAGNLAANNIIVTANGETADFVFADDYYLAPLSEVENYILTHKHLPDIPSATQMEEQGVNLAEMNKLLLQKVEELTLYAIELDNAKSKEQKERENLEERLERLEIVLLNSRAVDCK</sequence>
<dbReference type="RefSeq" id="WP_052343273.1">
    <property type="nucleotide sequence ID" value="NZ_BAMD01000096.1"/>
</dbReference>
<dbReference type="Proteomes" id="UP000019402">
    <property type="component" value="Unassembled WGS sequence"/>
</dbReference>
<feature type="coiled-coil region" evidence="1">
    <location>
        <begin position="210"/>
        <end position="244"/>
    </location>
</feature>
<dbReference type="OrthoDB" id="9808753at2"/>
<gene>
    <name evidence="2" type="ORF">JCM21142_104296</name>
</gene>
<dbReference type="EMBL" id="BAMD01000096">
    <property type="protein sequence ID" value="GAF05556.1"/>
    <property type="molecule type" value="Genomic_DNA"/>
</dbReference>
<protein>
    <submittedName>
        <fullName evidence="2">Uncharacterized protein</fullName>
    </submittedName>
</protein>
<organism evidence="2 3">
    <name type="scientific">Saccharicrinis fermentans DSM 9555 = JCM 21142</name>
    <dbReference type="NCBI Taxonomy" id="869213"/>
    <lineage>
        <taxon>Bacteria</taxon>
        <taxon>Pseudomonadati</taxon>
        <taxon>Bacteroidota</taxon>
        <taxon>Bacteroidia</taxon>
        <taxon>Marinilabiliales</taxon>
        <taxon>Marinilabiliaceae</taxon>
        <taxon>Saccharicrinis</taxon>
    </lineage>
</organism>
<accession>W7YLS3</accession>
<evidence type="ECO:0000256" key="1">
    <source>
        <dbReference type="SAM" id="Coils"/>
    </source>
</evidence>
<dbReference type="AlphaFoldDB" id="W7YLS3"/>